<proteinExistence type="predicted"/>
<protein>
    <submittedName>
        <fullName evidence="1">Uncharacterized protein</fullName>
    </submittedName>
</protein>
<reference evidence="1 2" key="1">
    <citation type="submission" date="2016-07" db="EMBL/GenBank/DDBJ databases">
        <title>Draft genome sequence of Methyloligella halotolerans C2T (VKM B-2706T=CCUG 61687T=DSM 25045T), a halotolerant polyhydroxybutyrate accumulating methylotroph.</title>
        <authorList>
            <person name="Vasilenko O.V."/>
            <person name="Doronina N.V."/>
            <person name="Poroshina M.N."/>
            <person name="Tarlachkov S.V."/>
            <person name="Trotsenko Y.A."/>
        </authorList>
    </citation>
    <scope>NUCLEOTIDE SEQUENCE [LARGE SCALE GENOMIC DNA]</scope>
    <source>
        <strain evidence="1 2">VKM B-2706</strain>
    </source>
</reference>
<evidence type="ECO:0000313" key="2">
    <source>
        <dbReference type="Proteomes" id="UP000095087"/>
    </source>
</evidence>
<sequence length="287" mass="30326">MRCRLLGAARSIVRATALLPRTYRRHEARRIGAVGAWRQARRTAQHAADLLQQIAGDGGHGLQAFRVCHRNGGGLNIGGADEALTLGDLHGMKRHAGNLRNVVGVVGHDEEVLPSFRREAAAGNPRHRGEVVIAEPDPDDVLAGEAHEPGVAIVGARAGLADAIGEVELGTAARSRFHDGVEHAVELFDLLAGKDLLGLGLVAIVGIDLLACQGRDLLDAVGFHALAAGGEDRVAARMLERRHARIAERHGAGLAQMGDADLAHVLEHGLPIDLERQFHGDGIDGFG</sequence>
<dbReference type="AlphaFoldDB" id="A0A1E2RXJ8"/>
<accession>A0A1E2RXJ8</accession>
<dbReference type="Proteomes" id="UP000095087">
    <property type="component" value="Unassembled WGS sequence"/>
</dbReference>
<evidence type="ECO:0000313" key="1">
    <source>
        <dbReference type="EMBL" id="ODA66860.1"/>
    </source>
</evidence>
<organism evidence="1 2">
    <name type="scientific">Methyloligella halotolerans</name>
    <dbReference type="NCBI Taxonomy" id="1177755"/>
    <lineage>
        <taxon>Bacteria</taxon>
        <taxon>Pseudomonadati</taxon>
        <taxon>Pseudomonadota</taxon>
        <taxon>Alphaproteobacteria</taxon>
        <taxon>Hyphomicrobiales</taxon>
        <taxon>Hyphomicrobiaceae</taxon>
        <taxon>Methyloligella</taxon>
    </lineage>
</organism>
<keyword evidence="2" id="KW-1185">Reference proteome</keyword>
<comment type="caution">
    <text evidence="1">The sequence shown here is derived from an EMBL/GenBank/DDBJ whole genome shotgun (WGS) entry which is preliminary data.</text>
</comment>
<gene>
    <name evidence="1" type="ORF">A7A08_02157</name>
</gene>
<name>A0A1E2RXJ8_9HYPH</name>
<dbReference type="EMBL" id="MASI01000005">
    <property type="protein sequence ID" value="ODA66860.1"/>
    <property type="molecule type" value="Genomic_DNA"/>
</dbReference>
<dbReference type="STRING" id="1177755.A7A08_02157"/>